<dbReference type="PANTHER" id="PTHR28520:SF2">
    <property type="entry name" value="MITOTIC-SPINDLE ORGANIZING PROTEIN 1"/>
    <property type="match status" value="1"/>
</dbReference>
<sequence>MRDTNMDAGKPRELNSRTEEARETFNTLLEISKVLNTGLDKETLGICIRLCEQGANPEALATVIRELRRETQALKEADDDAE</sequence>
<feature type="region of interest" description="Disordered" evidence="5">
    <location>
        <begin position="1"/>
        <end position="20"/>
    </location>
</feature>
<dbReference type="AlphaFoldDB" id="A0A0U2T6E8"/>
<reference evidence="6" key="1">
    <citation type="journal article" date="2015" name="Sci. Rep.">
        <title>Spliced leader RNA trans-splicing discovered in copepods.</title>
        <authorList>
            <person name="Yang F."/>
            <person name="Xu D."/>
            <person name="Zhuang Y."/>
            <person name="Yi X."/>
            <person name="Huang Y."/>
            <person name="Chen H."/>
            <person name="Lin S."/>
            <person name="Campbell D.A."/>
            <person name="Sturm N.R."/>
            <person name="Liu G."/>
            <person name="Zhang H."/>
        </authorList>
    </citation>
    <scope>NUCLEOTIDE SEQUENCE</scope>
</reference>
<evidence type="ECO:0000256" key="1">
    <source>
        <dbReference type="ARBA" id="ARBA00004267"/>
    </source>
</evidence>
<dbReference type="GO" id="GO:0000931">
    <property type="term" value="C:gamma-tubulin ring complex"/>
    <property type="evidence" value="ECO:0007669"/>
    <property type="project" value="InterPro"/>
</dbReference>
<evidence type="ECO:0000256" key="5">
    <source>
        <dbReference type="SAM" id="MobiDB-lite"/>
    </source>
</evidence>
<dbReference type="GO" id="GO:0051415">
    <property type="term" value="P:microtubule nucleation by interphase microtubule organizing center"/>
    <property type="evidence" value="ECO:0007669"/>
    <property type="project" value="TreeGrafter"/>
</dbReference>
<comment type="subcellular location">
    <subcellularLocation>
        <location evidence="1">Cytoplasm</location>
        <location evidence="1">Cytoskeleton</location>
        <location evidence="1">Microtubule organizing center</location>
    </subcellularLocation>
</comment>
<dbReference type="InterPro" id="IPR022214">
    <property type="entry name" value="MZT1"/>
</dbReference>
<dbReference type="PANTHER" id="PTHR28520">
    <property type="entry name" value="MITOTIC-SPINDLE ORGANIZING PROTEIN 1"/>
    <property type="match status" value="1"/>
</dbReference>
<dbReference type="GO" id="GO:0031021">
    <property type="term" value="C:interphase microtubule organizing center"/>
    <property type="evidence" value="ECO:0007669"/>
    <property type="project" value="TreeGrafter"/>
</dbReference>
<organism evidence="6">
    <name type="scientific">Centropages dorsispinatus</name>
    <dbReference type="NCBI Taxonomy" id="1239308"/>
    <lineage>
        <taxon>Eukaryota</taxon>
        <taxon>Metazoa</taxon>
        <taxon>Ecdysozoa</taxon>
        <taxon>Arthropoda</taxon>
        <taxon>Crustacea</taxon>
        <taxon>Multicrustacea</taxon>
        <taxon>Hexanauplia</taxon>
        <taxon>Copepoda</taxon>
        <taxon>Calanoida</taxon>
        <taxon>Centropagidae</taxon>
        <taxon>Centropages</taxon>
    </lineage>
</organism>
<dbReference type="GO" id="GO:0005819">
    <property type="term" value="C:spindle"/>
    <property type="evidence" value="ECO:0007669"/>
    <property type="project" value="TreeGrafter"/>
</dbReference>
<keyword evidence="3" id="KW-0963">Cytoplasm</keyword>
<evidence type="ECO:0000256" key="3">
    <source>
        <dbReference type="ARBA" id="ARBA00022490"/>
    </source>
</evidence>
<name>A0A0U2T6E8_9MAXI</name>
<comment type="similarity">
    <text evidence="2">Belongs to the MOZART1 family.</text>
</comment>
<accession>A0A0U2T6E8</accession>
<dbReference type="EMBL" id="KT755191">
    <property type="protein sequence ID" value="ALS05025.1"/>
    <property type="molecule type" value="mRNA"/>
</dbReference>
<evidence type="ECO:0000313" key="6">
    <source>
        <dbReference type="EMBL" id="ALS05025.1"/>
    </source>
</evidence>
<keyword evidence="4" id="KW-0206">Cytoskeleton</keyword>
<proteinExistence type="evidence at transcript level"/>
<dbReference type="GO" id="GO:0005813">
    <property type="term" value="C:centrosome"/>
    <property type="evidence" value="ECO:0007669"/>
    <property type="project" value="TreeGrafter"/>
</dbReference>
<dbReference type="Pfam" id="PF12554">
    <property type="entry name" value="MOZART1"/>
    <property type="match status" value="1"/>
</dbReference>
<dbReference type="GO" id="GO:0090307">
    <property type="term" value="P:mitotic spindle assembly"/>
    <property type="evidence" value="ECO:0007669"/>
    <property type="project" value="TreeGrafter"/>
</dbReference>
<dbReference type="GO" id="GO:0033566">
    <property type="term" value="P:gamma-tubulin complex localization"/>
    <property type="evidence" value="ECO:0007669"/>
    <property type="project" value="InterPro"/>
</dbReference>
<evidence type="ECO:0000256" key="4">
    <source>
        <dbReference type="ARBA" id="ARBA00023212"/>
    </source>
</evidence>
<evidence type="ECO:0000256" key="2">
    <source>
        <dbReference type="ARBA" id="ARBA00011015"/>
    </source>
</evidence>
<protein>
    <submittedName>
        <fullName evidence="6">Mitotic-spindle organizing protein 1</fullName>
    </submittedName>
</protein>